<organism evidence="1">
    <name type="scientific">uncultured Caudovirales phage</name>
    <dbReference type="NCBI Taxonomy" id="2100421"/>
    <lineage>
        <taxon>Viruses</taxon>
        <taxon>Duplodnaviria</taxon>
        <taxon>Heunggongvirae</taxon>
        <taxon>Uroviricota</taxon>
        <taxon>Caudoviricetes</taxon>
        <taxon>Peduoviridae</taxon>
        <taxon>Maltschvirus</taxon>
        <taxon>Maltschvirus maltsch</taxon>
    </lineage>
</organism>
<sequence>MFGQALLAITNVSGSGRKLTLKSLEISVRSVVGSSSPSANATLWQCTAASGESMNGNAIRLDSATSLPSGVVVRRLGGGNAYTARLRSIIALRSGAGAGTQNTLNNQRSWGVGGGLYRSQRRGDGLVEPIVVPNGTAIVLMSDTVNASAPFRVHAMASVNGKTVVWEYVTFTQPGLSLFSLENTAGATVKLLSIGIQEVGTTDTPYLRLVPVGQIYGIDFSDTSRQIQSQITPMDSTYPSLTSVCKVYQDVGFVPYGVPENYMTDTTAGTPRGFNYLHTKDFNGPALRIFFPEMECVRPGGAAEDTLGHSYGHINSDIGVIKSGITINPGEGLAIVASAETAVAVQAAFSGWQSIQFAAQIDDEPQFAPYLNLTGLLTGSDVVVLYPGTTNIIASADSISGTTYSLAYDPDSYTVVDVCVYLPGAVPLAIRNLNLGSSGATVPISQTLDRNYT</sequence>
<reference evidence="1" key="1">
    <citation type="submission" date="2020-04" db="EMBL/GenBank/DDBJ databases">
        <authorList>
            <person name="Chiriac C."/>
            <person name="Salcher M."/>
            <person name="Ghai R."/>
            <person name="Kavagutti S V."/>
        </authorList>
    </citation>
    <scope>NUCLEOTIDE SEQUENCE</scope>
</reference>
<evidence type="ECO:0000313" key="1">
    <source>
        <dbReference type="EMBL" id="CAB4134934.1"/>
    </source>
</evidence>
<dbReference type="EMBL" id="LR796290">
    <property type="protein sequence ID" value="CAB4134934.1"/>
    <property type="molecule type" value="Genomic_DNA"/>
</dbReference>
<proteinExistence type="predicted"/>
<accession>A0A6J5LKA3</accession>
<name>A0A6J5LKA3_9CAUD</name>
<gene>
    <name evidence="1" type="ORF">UFOVP275_36</name>
</gene>
<protein>
    <submittedName>
        <fullName evidence="1">Uncharacterized protein</fullName>
    </submittedName>
</protein>